<dbReference type="Pfam" id="PF00903">
    <property type="entry name" value="Glyoxalase"/>
    <property type="match status" value="1"/>
</dbReference>
<feature type="domain" description="VOC" evidence="1">
    <location>
        <begin position="12"/>
        <end position="127"/>
    </location>
</feature>
<reference evidence="2 3" key="1">
    <citation type="submission" date="2022-07" db="EMBL/GenBank/DDBJ databases">
        <title>Novel species in genus cellulomonas.</title>
        <authorList>
            <person name="Ye L."/>
        </authorList>
    </citation>
    <scope>NUCLEOTIDE SEQUENCE [LARGE SCALE GENOMIC DNA]</scope>
    <source>
        <strain evidence="3">zg-Y338</strain>
    </source>
</reference>
<dbReference type="Gene3D" id="3.10.180.10">
    <property type="entry name" value="2,3-Dihydroxybiphenyl 1,2-Dioxygenase, domain 1"/>
    <property type="match status" value="2"/>
</dbReference>
<keyword evidence="3" id="KW-1185">Reference proteome</keyword>
<protein>
    <submittedName>
        <fullName evidence="2">VOC family protein</fullName>
    </submittedName>
</protein>
<dbReference type="CDD" id="cd07247">
    <property type="entry name" value="SgaA_N_like"/>
    <property type="match status" value="2"/>
</dbReference>
<dbReference type="RefSeq" id="WP_227568388.1">
    <property type="nucleotide sequence ID" value="NZ_CP101988.1"/>
</dbReference>
<proteinExistence type="predicted"/>
<dbReference type="PANTHER" id="PTHR33993:SF14">
    <property type="entry name" value="GB|AAF24581.1"/>
    <property type="match status" value="1"/>
</dbReference>
<dbReference type="InterPro" id="IPR037523">
    <property type="entry name" value="VOC_core"/>
</dbReference>
<evidence type="ECO:0000313" key="2">
    <source>
        <dbReference type="EMBL" id="UUI75519.1"/>
    </source>
</evidence>
<dbReference type="InterPro" id="IPR004360">
    <property type="entry name" value="Glyas_Fos-R_dOase_dom"/>
</dbReference>
<dbReference type="SUPFAM" id="SSF54593">
    <property type="entry name" value="Glyoxalase/Bleomycin resistance protein/Dihydroxybiphenyl dioxygenase"/>
    <property type="match status" value="2"/>
</dbReference>
<sequence length="266" mass="28666">MSTREERWPEGVPAWVELRVPDRQVARRFYGRLFDWDFEEAGPGSRTTALRGGRRAAAFWVHPEGASEPPQWMTFLATDDIEGAVERCVAHGGQVIEEIAAFDDEGDQATVAVLADPTGAVFGLWEAGLHTGAHVVNEPGAVVWNELMTHDVATAREFYSRLFEYAFGDMSGPDFIYHTMEIGGHIAGGLGAIPADVVDDVPTAWTTYFAVADTDAAVELATTLGGVVTSPAADSAYGRMAVIRGPFGESFAVMSTEEEPTPPLTS</sequence>
<gene>
    <name evidence="2" type="ORF">NP064_00900</name>
</gene>
<dbReference type="InterPro" id="IPR052164">
    <property type="entry name" value="Anthracycline_SecMetBiosynth"/>
</dbReference>
<organism evidence="2 3">
    <name type="scientific">Cellulomonas chengniuliangii</name>
    <dbReference type="NCBI Taxonomy" id="2968084"/>
    <lineage>
        <taxon>Bacteria</taxon>
        <taxon>Bacillati</taxon>
        <taxon>Actinomycetota</taxon>
        <taxon>Actinomycetes</taxon>
        <taxon>Micrococcales</taxon>
        <taxon>Cellulomonadaceae</taxon>
        <taxon>Cellulomonas</taxon>
    </lineage>
</organism>
<dbReference type="PROSITE" id="PS51819">
    <property type="entry name" value="VOC"/>
    <property type="match status" value="1"/>
</dbReference>
<dbReference type="InterPro" id="IPR029068">
    <property type="entry name" value="Glyas_Bleomycin-R_OHBP_Dase"/>
</dbReference>
<accession>A0ABY5L0U3</accession>
<evidence type="ECO:0000313" key="3">
    <source>
        <dbReference type="Proteomes" id="UP001316189"/>
    </source>
</evidence>
<dbReference type="PANTHER" id="PTHR33993">
    <property type="entry name" value="GLYOXALASE-RELATED"/>
    <property type="match status" value="1"/>
</dbReference>
<dbReference type="Proteomes" id="UP001316189">
    <property type="component" value="Chromosome"/>
</dbReference>
<name>A0ABY5L0U3_9CELL</name>
<dbReference type="EMBL" id="CP101988">
    <property type="protein sequence ID" value="UUI75519.1"/>
    <property type="molecule type" value="Genomic_DNA"/>
</dbReference>
<evidence type="ECO:0000259" key="1">
    <source>
        <dbReference type="PROSITE" id="PS51819"/>
    </source>
</evidence>